<accession>A0A210Q3B5</accession>
<dbReference type="Proteomes" id="UP000242188">
    <property type="component" value="Unassembled WGS sequence"/>
</dbReference>
<dbReference type="EMBL" id="NEDP02005138">
    <property type="protein sequence ID" value="OWF43220.1"/>
    <property type="molecule type" value="Genomic_DNA"/>
</dbReference>
<organism evidence="2 3">
    <name type="scientific">Mizuhopecten yessoensis</name>
    <name type="common">Japanese scallop</name>
    <name type="synonym">Patinopecten yessoensis</name>
    <dbReference type="NCBI Taxonomy" id="6573"/>
    <lineage>
        <taxon>Eukaryota</taxon>
        <taxon>Metazoa</taxon>
        <taxon>Spiralia</taxon>
        <taxon>Lophotrochozoa</taxon>
        <taxon>Mollusca</taxon>
        <taxon>Bivalvia</taxon>
        <taxon>Autobranchia</taxon>
        <taxon>Pteriomorphia</taxon>
        <taxon>Pectinida</taxon>
        <taxon>Pectinoidea</taxon>
        <taxon>Pectinidae</taxon>
        <taxon>Mizuhopecten</taxon>
    </lineage>
</organism>
<reference evidence="2 3" key="1">
    <citation type="journal article" date="2017" name="Nat. Ecol. Evol.">
        <title>Scallop genome provides insights into evolution of bilaterian karyotype and development.</title>
        <authorList>
            <person name="Wang S."/>
            <person name="Zhang J."/>
            <person name="Jiao W."/>
            <person name="Li J."/>
            <person name="Xun X."/>
            <person name="Sun Y."/>
            <person name="Guo X."/>
            <person name="Huan P."/>
            <person name="Dong B."/>
            <person name="Zhang L."/>
            <person name="Hu X."/>
            <person name="Sun X."/>
            <person name="Wang J."/>
            <person name="Zhao C."/>
            <person name="Wang Y."/>
            <person name="Wang D."/>
            <person name="Huang X."/>
            <person name="Wang R."/>
            <person name="Lv J."/>
            <person name="Li Y."/>
            <person name="Zhang Z."/>
            <person name="Liu B."/>
            <person name="Lu W."/>
            <person name="Hui Y."/>
            <person name="Liang J."/>
            <person name="Zhou Z."/>
            <person name="Hou R."/>
            <person name="Li X."/>
            <person name="Liu Y."/>
            <person name="Li H."/>
            <person name="Ning X."/>
            <person name="Lin Y."/>
            <person name="Zhao L."/>
            <person name="Xing Q."/>
            <person name="Dou J."/>
            <person name="Li Y."/>
            <person name="Mao J."/>
            <person name="Guo H."/>
            <person name="Dou H."/>
            <person name="Li T."/>
            <person name="Mu C."/>
            <person name="Jiang W."/>
            <person name="Fu Q."/>
            <person name="Fu X."/>
            <person name="Miao Y."/>
            <person name="Liu J."/>
            <person name="Yu Q."/>
            <person name="Li R."/>
            <person name="Liao H."/>
            <person name="Li X."/>
            <person name="Kong Y."/>
            <person name="Jiang Z."/>
            <person name="Chourrout D."/>
            <person name="Li R."/>
            <person name="Bao Z."/>
        </authorList>
    </citation>
    <scope>NUCLEOTIDE SEQUENCE [LARGE SCALE GENOMIC DNA]</scope>
    <source>
        <strain evidence="2 3">PY_sf001</strain>
    </source>
</reference>
<feature type="compositionally biased region" description="Basic and acidic residues" evidence="1">
    <location>
        <begin position="235"/>
        <end position="248"/>
    </location>
</feature>
<feature type="region of interest" description="Disordered" evidence="1">
    <location>
        <begin position="159"/>
        <end position="202"/>
    </location>
</feature>
<dbReference type="OrthoDB" id="10374278at2759"/>
<evidence type="ECO:0000256" key="1">
    <source>
        <dbReference type="SAM" id="MobiDB-lite"/>
    </source>
</evidence>
<comment type="caution">
    <text evidence="2">The sequence shown here is derived from an EMBL/GenBank/DDBJ whole genome shotgun (WGS) entry which is preliminary data.</text>
</comment>
<protein>
    <submittedName>
        <fullName evidence="2">Uncharacterized protein</fullName>
    </submittedName>
</protein>
<proteinExistence type="predicted"/>
<evidence type="ECO:0000313" key="2">
    <source>
        <dbReference type="EMBL" id="OWF43220.1"/>
    </source>
</evidence>
<sequence length="248" mass="28307">MAFILNALRSKWYHRYSVEDLSPPEPVQIVSCISLTDLSDKKIRPLSVLSEPGSSVFTQKKRGSKRPLSSASQLSWNFESELKAGNSSLSFSDGGYSSLNESLESLSRTDSIQNRSLRIWRKRRPWLAKKHRLSGLDGDNSIGSSESILERVEEKCNENVNEESCSPKIRPRSVHFDESLSDSSDDDDKENTNSDELRGSTISLARQSSIHLKSWQLRRQRRALKNMSKRTNRRSCPELRVHTQERQP</sequence>
<keyword evidence="3" id="KW-1185">Reference proteome</keyword>
<evidence type="ECO:0000313" key="3">
    <source>
        <dbReference type="Proteomes" id="UP000242188"/>
    </source>
</evidence>
<gene>
    <name evidence="2" type="ORF">KP79_PYT18828</name>
</gene>
<feature type="compositionally biased region" description="Acidic residues" evidence="1">
    <location>
        <begin position="179"/>
        <end position="189"/>
    </location>
</feature>
<feature type="region of interest" description="Disordered" evidence="1">
    <location>
        <begin position="221"/>
        <end position="248"/>
    </location>
</feature>
<name>A0A210Q3B5_MIZYE</name>
<dbReference type="AlphaFoldDB" id="A0A210Q3B5"/>
<feature type="compositionally biased region" description="Basic residues" evidence="1">
    <location>
        <begin position="221"/>
        <end position="233"/>
    </location>
</feature>